<dbReference type="InterPro" id="IPR036291">
    <property type="entry name" value="NAD(P)-bd_dom_sf"/>
</dbReference>
<reference evidence="3" key="1">
    <citation type="submission" date="2018-05" db="EMBL/GenBank/DDBJ databases">
        <authorList>
            <person name="Lanie J.A."/>
            <person name="Ng W.-L."/>
            <person name="Kazmierczak K.M."/>
            <person name="Andrzejewski T.M."/>
            <person name="Davidsen T.M."/>
            <person name="Wayne K.J."/>
            <person name="Tettelin H."/>
            <person name="Glass J.I."/>
            <person name="Rusch D."/>
            <person name="Podicherti R."/>
            <person name="Tsui H.-C.T."/>
            <person name="Winkler M.E."/>
        </authorList>
    </citation>
    <scope>NUCLEOTIDE SEQUENCE</scope>
</reference>
<feature type="domain" description="Gfo/Idh/MocA-like oxidoreductase N-terminal" evidence="1">
    <location>
        <begin position="11"/>
        <end position="125"/>
    </location>
</feature>
<dbReference type="SUPFAM" id="SSF55347">
    <property type="entry name" value="Glyceraldehyde-3-phosphate dehydrogenase-like, C-terminal domain"/>
    <property type="match status" value="1"/>
</dbReference>
<dbReference type="GO" id="GO:0000166">
    <property type="term" value="F:nucleotide binding"/>
    <property type="evidence" value="ECO:0007669"/>
    <property type="project" value="InterPro"/>
</dbReference>
<dbReference type="EMBL" id="UINC01006528">
    <property type="protein sequence ID" value="SVA28076.1"/>
    <property type="molecule type" value="Genomic_DNA"/>
</dbReference>
<dbReference type="Gene3D" id="3.40.50.720">
    <property type="entry name" value="NAD(P)-binding Rossmann-like Domain"/>
    <property type="match status" value="1"/>
</dbReference>
<evidence type="ECO:0008006" key="4">
    <source>
        <dbReference type="Google" id="ProtNLM"/>
    </source>
</evidence>
<dbReference type="InterPro" id="IPR000683">
    <property type="entry name" value="Gfo/Idh/MocA-like_OxRdtase_N"/>
</dbReference>
<sequence length="327" mass="35793">MSLAVVNRPLSVALVGFGEMGQNHARCLASMKDVDLVAIVDPDEDRRNLAAARYECESFSSVSELPEVGAAVVAVPTARHSDVGCFLMSRGVHCLIEKPLALDRAEAELLVDLAESENLTLQVGHIERFNPAVRQLGELLAGEQVLVANARRMSAVSGRVIDIDVVMDLMVHDLDVVLNLMGGQVEGVVSQGVRGTNGYDHATALLSFDGGRMASLTASRITQNQIRQLEVTTSDGFFIVDYPSQELLIFRQGRIEGVGGTAAEVRYPLDVDTRRVFVRRSEPLLAELEHFVGTICGRRENEATGREALEMLELVWRVQRSLREEIG</sequence>
<dbReference type="Pfam" id="PF01408">
    <property type="entry name" value="GFO_IDH_MocA"/>
    <property type="match status" value="1"/>
</dbReference>
<dbReference type="Pfam" id="PF22725">
    <property type="entry name" value="GFO_IDH_MocA_C3"/>
    <property type="match status" value="1"/>
</dbReference>
<name>A0A381UIN9_9ZZZZ</name>
<organism evidence="3">
    <name type="scientific">marine metagenome</name>
    <dbReference type="NCBI Taxonomy" id="408172"/>
    <lineage>
        <taxon>unclassified sequences</taxon>
        <taxon>metagenomes</taxon>
        <taxon>ecological metagenomes</taxon>
    </lineage>
</organism>
<dbReference type="PANTHER" id="PTHR43377:SF1">
    <property type="entry name" value="BILIVERDIN REDUCTASE A"/>
    <property type="match status" value="1"/>
</dbReference>
<evidence type="ECO:0000259" key="1">
    <source>
        <dbReference type="Pfam" id="PF01408"/>
    </source>
</evidence>
<dbReference type="AlphaFoldDB" id="A0A381UIN9"/>
<feature type="domain" description="GFO/IDH/MocA-like oxidoreductase" evidence="2">
    <location>
        <begin position="165"/>
        <end position="237"/>
    </location>
</feature>
<evidence type="ECO:0000259" key="2">
    <source>
        <dbReference type="Pfam" id="PF22725"/>
    </source>
</evidence>
<dbReference type="Gene3D" id="3.30.360.10">
    <property type="entry name" value="Dihydrodipicolinate Reductase, domain 2"/>
    <property type="match status" value="1"/>
</dbReference>
<gene>
    <name evidence="3" type="ORF">METZ01_LOCUS80930</name>
</gene>
<protein>
    <recommendedName>
        <fullName evidence="4">Gfo/Idh/MocA-like oxidoreductase N-terminal domain-containing protein</fullName>
    </recommendedName>
</protein>
<dbReference type="InterPro" id="IPR055170">
    <property type="entry name" value="GFO_IDH_MocA-like_dom"/>
</dbReference>
<proteinExistence type="predicted"/>
<accession>A0A381UIN9</accession>
<dbReference type="PANTHER" id="PTHR43377">
    <property type="entry name" value="BILIVERDIN REDUCTASE A"/>
    <property type="match status" value="1"/>
</dbReference>
<dbReference type="InterPro" id="IPR051450">
    <property type="entry name" value="Gfo/Idh/MocA_Oxidoreductases"/>
</dbReference>
<dbReference type="SUPFAM" id="SSF51735">
    <property type="entry name" value="NAD(P)-binding Rossmann-fold domains"/>
    <property type="match status" value="1"/>
</dbReference>
<evidence type="ECO:0000313" key="3">
    <source>
        <dbReference type="EMBL" id="SVA28076.1"/>
    </source>
</evidence>